<feature type="transmembrane region" description="Helical" evidence="1">
    <location>
        <begin position="33"/>
        <end position="54"/>
    </location>
</feature>
<keyword evidence="1" id="KW-0472">Membrane</keyword>
<evidence type="ECO:0000313" key="3">
    <source>
        <dbReference type="Proteomes" id="UP001206821"/>
    </source>
</evidence>
<protein>
    <recommendedName>
        <fullName evidence="4">SH3b domain-containing protein</fullName>
    </recommendedName>
</protein>
<keyword evidence="3" id="KW-1185">Reference proteome</keyword>
<accession>A0ABT2L1I7</accession>
<name>A0ABT2L1I7_9BACL</name>
<dbReference type="Proteomes" id="UP001206821">
    <property type="component" value="Unassembled WGS sequence"/>
</dbReference>
<organism evidence="2 3">
    <name type="scientific">Exiguobacterium alkaliphilum</name>
    <dbReference type="NCBI Taxonomy" id="1428684"/>
    <lineage>
        <taxon>Bacteria</taxon>
        <taxon>Bacillati</taxon>
        <taxon>Bacillota</taxon>
        <taxon>Bacilli</taxon>
        <taxon>Bacillales</taxon>
        <taxon>Bacillales Family XII. Incertae Sedis</taxon>
        <taxon>Exiguobacterium</taxon>
    </lineage>
</organism>
<keyword evidence="1" id="KW-0812">Transmembrane</keyword>
<dbReference type="RefSeq" id="WP_376778079.1">
    <property type="nucleotide sequence ID" value="NZ_JANIEK010000073.1"/>
</dbReference>
<gene>
    <name evidence="2" type="ORF">NQG31_13240</name>
</gene>
<evidence type="ECO:0008006" key="4">
    <source>
        <dbReference type="Google" id="ProtNLM"/>
    </source>
</evidence>
<keyword evidence="1" id="KW-1133">Transmembrane helix</keyword>
<reference evidence="2 3" key="1">
    <citation type="submission" date="2022-07" db="EMBL/GenBank/DDBJ databases">
        <title>Genomic and pangenome structural analysis of the polyextremophile Exiguobacterium.</title>
        <authorList>
            <person name="Shen L."/>
        </authorList>
    </citation>
    <scope>NUCLEOTIDE SEQUENCE [LARGE SCALE GENOMIC DNA]</scope>
    <source>
        <strain evidence="2 3">12_1</strain>
    </source>
</reference>
<proteinExistence type="predicted"/>
<sequence>RYTPEAEIPSRAERAKYQRAIEPARPRKRRGGLLAVLALLLLLGGGGYVAYPYVLDLLESREEANEPKTEQPAPEPVAETPAVESVWLTTKNVDLVSAPNSSSVTYIGDIGDRYDIVGTEGEYVEVRLGDATAWAPTASTTAEWKSASLTDEVILSWVETNLNMTYTNPPETFVAYSESELYDAIGQPFGEERDALNLYAFYSGVFFVIQDETVHAIDWTNTGVSKESFMTLGEPTLETEDAVVYESETYSLRLFIGTNGSTRVRLTEI</sequence>
<evidence type="ECO:0000256" key="1">
    <source>
        <dbReference type="SAM" id="Phobius"/>
    </source>
</evidence>
<comment type="caution">
    <text evidence="2">The sequence shown here is derived from an EMBL/GenBank/DDBJ whole genome shotgun (WGS) entry which is preliminary data.</text>
</comment>
<evidence type="ECO:0000313" key="2">
    <source>
        <dbReference type="EMBL" id="MCT4796511.1"/>
    </source>
</evidence>
<dbReference type="EMBL" id="JANIEK010000073">
    <property type="protein sequence ID" value="MCT4796511.1"/>
    <property type="molecule type" value="Genomic_DNA"/>
</dbReference>
<feature type="non-terminal residue" evidence="2">
    <location>
        <position position="1"/>
    </location>
</feature>